<evidence type="ECO:0000313" key="4">
    <source>
        <dbReference type="EMBL" id="GBE61538.1"/>
    </source>
</evidence>
<dbReference type="OrthoDB" id="411785at2759"/>
<dbReference type="AlphaFoldDB" id="A0A2H6KEW3"/>
<comment type="similarity">
    <text evidence="1">Belongs to the methyltransferase superfamily.</text>
</comment>
<accession>A0A2H6KEW3</accession>
<dbReference type="SUPFAM" id="SSF53335">
    <property type="entry name" value="S-adenosyl-L-methionine-dependent methyltransferases"/>
    <property type="match status" value="1"/>
</dbReference>
<dbReference type="PANTHER" id="PTHR12176:SF79">
    <property type="entry name" value="METHYLTRANSFERASE TYPE 11 DOMAIN-CONTAINING PROTEIN"/>
    <property type="match status" value="1"/>
</dbReference>
<dbReference type="InterPro" id="IPR051419">
    <property type="entry name" value="Lys/N-term_MeTrsfase_sf"/>
</dbReference>
<dbReference type="GeneID" id="39875308"/>
<dbReference type="Proteomes" id="UP000236319">
    <property type="component" value="Unassembled WGS sequence"/>
</dbReference>
<evidence type="ECO:0000256" key="3">
    <source>
        <dbReference type="ARBA" id="ARBA00022679"/>
    </source>
</evidence>
<dbReference type="RefSeq" id="XP_028867781.1">
    <property type="nucleotide sequence ID" value="XM_029011948.1"/>
</dbReference>
<keyword evidence="5" id="KW-1185">Reference proteome</keyword>
<dbReference type="InterPro" id="IPR029063">
    <property type="entry name" value="SAM-dependent_MTases_sf"/>
</dbReference>
<dbReference type="GO" id="GO:0008168">
    <property type="term" value="F:methyltransferase activity"/>
    <property type="evidence" value="ECO:0007669"/>
    <property type="project" value="UniProtKB-KW"/>
</dbReference>
<comment type="caution">
    <text evidence="4">The sequence shown here is derived from an EMBL/GenBank/DDBJ whole genome shotgun (WGS) entry which is preliminary data.</text>
</comment>
<dbReference type="EMBL" id="BDSA01000003">
    <property type="protein sequence ID" value="GBE61538.1"/>
    <property type="molecule type" value="Genomic_DNA"/>
</dbReference>
<dbReference type="VEuPathDB" id="PiroplasmaDB:BOVATA_030310"/>
<sequence length="188" mass="21070">MPAQYSTVEYWNQRYAEWVSQSCRYKSVELMGRTTDSVLDATHVASYFPAESFDLVIDKGCLDTMLCNKNFDEAVPAMLKGLHTILRNTGTLVIVSVGCPDNRMMYIEVVESVSSWILFQPSGLWKISVVKVPKRHVEYLEEACPTAALQSFGNISGTSPEARATSVASSSMSEERLNNFIYVCRKVM</sequence>
<keyword evidence="3 4" id="KW-0808">Transferase</keyword>
<protein>
    <submittedName>
        <fullName evidence="4">Methyltransferase 13-like protein, putative</fullName>
    </submittedName>
</protein>
<evidence type="ECO:0000313" key="5">
    <source>
        <dbReference type="Proteomes" id="UP000236319"/>
    </source>
</evidence>
<name>A0A2H6KEW3_9APIC</name>
<dbReference type="PANTHER" id="PTHR12176">
    <property type="entry name" value="SAM-DEPENDENT METHYLTRANSFERASE SUPERFAMILY PROTEIN"/>
    <property type="match status" value="1"/>
</dbReference>
<evidence type="ECO:0000256" key="2">
    <source>
        <dbReference type="ARBA" id="ARBA00022603"/>
    </source>
</evidence>
<organism evidence="4 5">
    <name type="scientific">Babesia ovata</name>
    <dbReference type="NCBI Taxonomy" id="189622"/>
    <lineage>
        <taxon>Eukaryota</taxon>
        <taxon>Sar</taxon>
        <taxon>Alveolata</taxon>
        <taxon>Apicomplexa</taxon>
        <taxon>Aconoidasida</taxon>
        <taxon>Piroplasmida</taxon>
        <taxon>Babesiidae</taxon>
        <taxon>Babesia</taxon>
    </lineage>
</organism>
<reference evidence="4 5" key="1">
    <citation type="journal article" date="2017" name="BMC Genomics">
        <title>Whole-genome assembly of Babesia ovata and comparative genomics between closely related pathogens.</title>
        <authorList>
            <person name="Yamagishi J."/>
            <person name="Asada M."/>
            <person name="Hakimi H."/>
            <person name="Tanaka T.Q."/>
            <person name="Sugimoto C."/>
            <person name="Kawazu S."/>
        </authorList>
    </citation>
    <scope>NUCLEOTIDE SEQUENCE [LARGE SCALE GENOMIC DNA]</scope>
    <source>
        <strain evidence="4 5">Miyake</strain>
    </source>
</reference>
<dbReference type="GO" id="GO:0032259">
    <property type="term" value="P:methylation"/>
    <property type="evidence" value="ECO:0007669"/>
    <property type="project" value="UniProtKB-KW"/>
</dbReference>
<gene>
    <name evidence="4" type="ORF">BOVATA_030310</name>
</gene>
<proteinExistence type="inferred from homology"/>
<keyword evidence="2 4" id="KW-0489">Methyltransferase</keyword>
<dbReference type="Gene3D" id="3.40.50.150">
    <property type="entry name" value="Vaccinia Virus protein VP39"/>
    <property type="match status" value="1"/>
</dbReference>
<evidence type="ECO:0000256" key="1">
    <source>
        <dbReference type="ARBA" id="ARBA00008361"/>
    </source>
</evidence>